<evidence type="ECO:0000313" key="3">
    <source>
        <dbReference type="Proteomes" id="UP001595947"/>
    </source>
</evidence>
<comment type="caution">
    <text evidence="2">The sequence shown here is derived from an EMBL/GenBank/DDBJ whole genome shotgun (WGS) entry which is preliminary data.</text>
</comment>
<protein>
    <submittedName>
        <fullName evidence="2">DUF6434 domain-containing protein</fullName>
    </submittedName>
</protein>
<dbReference type="Proteomes" id="UP001595947">
    <property type="component" value="Unassembled WGS sequence"/>
</dbReference>
<dbReference type="InterPro" id="IPR045492">
    <property type="entry name" value="DUF6434"/>
</dbReference>
<reference evidence="3" key="1">
    <citation type="journal article" date="2019" name="Int. J. Syst. Evol. Microbiol.">
        <title>The Global Catalogue of Microorganisms (GCM) 10K type strain sequencing project: providing services to taxonomists for standard genome sequencing and annotation.</title>
        <authorList>
            <consortium name="The Broad Institute Genomics Platform"/>
            <consortium name="The Broad Institute Genome Sequencing Center for Infectious Disease"/>
            <person name="Wu L."/>
            <person name="Ma J."/>
        </authorList>
    </citation>
    <scope>NUCLEOTIDE SEQUENCE [LARGE SCALE GENOMIC DNA]</scope>
    <source>
        <strain evidence="3">CGMCC 4.7093</strain>
    </source>
</reference>
<dbReference type="Pfam" id="PF18953">
    <property type="entry name" value="SAP_new25"/>
    <property type="match status" value="1"/>
</dbReference>
<sequence length="182" mass="20091">MPDPTRPELTPDLSGAELRRWYWTLAELTALARRLGVPARGGKLVLTERLVAALDGIPAPPTPRPPRTAGRQLAPPLDLDTVIPPGQRCSEVLRAFLRAEIGPGFTFDAHVRGFVADGAGRTLADLVAHWHATRDAPPAEIGAQFELNRFLRERRARHPGEPRAEALAAWRAHRALPRDRRP</sequence>
<dbReference type="EMBL" id="JBHSIV010000013">
    <property type="protein sequence ID" value="MFC5063394.1"/>
    <property type="molecule type" value="Genomic_DNA"/>
</dbReference>
<evidence type="ECO:0000259" key="1">
    <source>
        <dbReference type="Pfam" id="PF20026"/>
    </source>
</evidence>
<dbReference type="RefSeq" id="WP_378036743.1">
    <property type="nucleotide sequence ID" value="NZ_JBHSIV010000013.1"/>
</dbReference>
<feature type="domain" description="DUF6434" evidence="1">
    <location>
        <begin position="76"/>
        <end position="132"/>
    </location>
</feature>
<dbReference type="Pfam" id="PF20026">
    <property type="entry name" value="DUF6434"/>
    <property type="match status" value="1"/>
</dbReference>
<proteinExistence type="predicted"/>
<accession>A0ABV9YN60</accession>
<name>A0ABV9YN60_9PSEU</name>
<evidence type="ECO:0000313" key="2">
    <source>
        <dbReference type="EMBL" id="MFC5063394.1"/>
    </source>
</evidence>
<gene>
    <name evidence="2" type="ORF">ACFPBZ_14330</name>
</gene>
<organism evidence="2 3">
    <name type="scientific">Actinomycetospora atypica</name>
    <dbReference type="NCBI Taxonomy" id="1290095"/>
    <lineage>
        <taxon>Bacteria</taxon>
        <taxon>Bacillati</taxon>
        <taxon>Actinomycetota</taxon>
        <taxon>Actinomycetes</taxon>
        <taxon>Pseudonocardiales</taxon>
        <taxon>Pseudonocardiaceae</taxon>
        <taxon>Actinomycetospora</taxon>
    </lineage>
</organism>
<keyword evidence="3" id="KW-1185">Reference proteome</keyword>